<keyword evidence="1" id="KW-1188">Viral release from host cell</keyword>
<dbReference type="EMBL" id="LR797421">
    <property type="protein sequence ID" value="CAB4215237.1"/>
    <property type="molecule type" value="Genomic_DNA"/>
</dbReference>
<organism evidence="8">
    <name type="scientific">uncultured Caudovirales phage</name>
    <dbReference type="NCBI Taxonomy" id="2100421"/>
    <lineage>
        <taxon>Viruses</taxon>
        <taxon>Duplodnaviria</taxon>
        <taxon>Heunggongvirae</taxon>
        <taxon>Uroviricota</taxon>
        <taxon>Caudoviricetes</taxon>
        <taxon>Peduoviridae</taxon>
        <taxon>Maltschvirus</taxon>
        <taxon>Maltschvirus maltsch</taxon>
    </lineage>
</organism>
<reference evidence="8" key="1">
    <citation type="submission" date="2020-05" db="EMBL/GenBank/DDBJ databases">
        <authorList>
            <person name="Chiriac C."/>
            <person name="Salcher M."/>
            <person name="Ghai R."/>
            <person name="Kavagutti S V."/>
        </authorList>
    </citation>
    <scope>NUCLEOTIDE SEQUENCE</scope>
</reference>
<accession>A0A6J5QSG6</accession>
<dbReference type="Pfam" id="PF25109">
    <property type="entry name" value="HAD_PNKP"/>
    <property type="match status" value="1"/>
</dbReference>
<gene>
    <name evidence="8" type="ORF">UFOVP1121_6</name>
    <name evidence="9" type="ORF">UFOVP1482_5</name>
</gene>
<dbReference type="EMBL" id="LR797067">
    <property type="protein sequence ID" value="CAB4184361.1"/>
    <property type="molecule type" value="Genomic_DNA"/>
</dbReference>
<feature type="domain" description="Polynucleotide kinase PNKP phosphatase" evidence="7">
    <location>
        <begin position="192"/>
        <end position="288"/>
    </location>
</feature>
<evidence type="ECO:0000256" key="4">
    <source>
        <dbReference type="ARBA" id="ARBA00022950"/>
    </source>
</evidence>
<evidence type="ECO:0000256" key="5">
    <source>
        <dbReference type="ARBA" id="ARBA00023045"/>
    </source>
</evidence>
<dbReference type="Pfam" id="PF04586">
    <property type="entry name" value="Peptidase_S78"/>
    <property type="match status" value="1"/>
</dbReference>
<sequence length="526" mass="57024">MPYFITDRSPDCPAWATVKEDGEVMACHATKDDAVAQMVALSLDEDMEPGGELRITGEIPGYVKDAAAKGLEYFADGQAGDGVTDGTVREARLMASGSITDDKVIRANAWAARHAVDLEAAQNNDANDDGFPGPGAVAHYLWGIDPLNPEPARAWFARQAAIIQDGRKMTRIAGGEPVIICDIDGTLLNGSRPIAATVQFVQESEEDLYIITGRNESERAATEEALAAAGVEYEELLMNPGSTADTLNFKRAMAQKLLEEYDVVLAIDNNPSMRRMYRALGIKAVTVSDLPPATRKAKTIVETRAHYVQDMEIRAVGEKMTFKGYAAVFNSDSEPLPFIEQIRPGAFSRTLKSRNNIRMYVNHNDSALLASTRSGTLRLQEDSKGLLAEADLPMTTDGKNLSILIEQRIVDSMSFGFSVPRGGDSWSEDGMRRTLTEVRLHEVSAVTGQPAYASTSASVRKLAARTAIDEQVLADALTQLESGAELDSAQADLIRGIVDQLAPKESKPDNSLIVAKQLLALMEMQA</sequence>
<keyword evidence="4" id="KW-0118">Viral capsid assembly</keyword>
<evidence type="ECO:0000259" key="6">
    <source>
        <dbReference type="Pfam" id="PF04586"/>
    </source>
</evidence>
<keyword evidence="2 8" id="KW-0645">Protease</keyword>
<protein>
    <submittedName>
        <fullName evidence="8">Prohead protease</fullName>
    </submittedName>
</protein>
<dbReference type="InterPro" id="IPR054613">
    <property type="entry name" value="Peptidase_S78_dom"/>
</dbReference>
<name>A0A6J5QSG6_9CAUD</name>
<feature type="domain" description="Prohead serine protease" evidence="6">
    <location>
        <begin position="310"/>
        <end position="461"/>
    </location>
</feature>
<evidence type="ECO:0000259" key="7">
    <source>
        <dbReference type="Pfam" id="PF25109"/>
    </source>
</evidence>
<evidence type="ECO:0000256" key="1">
    <source>
        <dbReference type="ARBA" id="ARBA00022612"/>
    </source>
</evidence>
<dbReference type="InterPro" id="IPR056782">
    <property type="entry name" value="HAD_PNKP"/>
</dbReference>
<dbReference type="NCBIfam" id="TIGR01543">
    <property type="entry name" value="proheadase_HK97"/>
    <property type="match status" value="1"/>
</dbReference>
<evidence type="ECO:0000313" key="8">
    <source>
        <dbReference type="EMBL" id="CAB4184361.1"/>
    </source>
</evidence>
<dbReference type="Gene3D" id="3.40.50.1000">
    <property type="entry name" value="HAD superfamily/HAD-like"/>
    <property type="match status" value="1"/>
</dbReference>
<evidence type="ECO:0000313" key="9">
    <source>
        <dbReference type="EMBL" id="CAB4215237.1"/>
    </source>
</evidence>
<evidence type="ECO:0000256" key="3">
    <source>
        <dbReference type="ARBA" id="ARBA00022801"/>
    </source>
</evidence>
<dbReference type="GO" id="GO:0006508">
    <property type="term" value="P:proteolysis"/>
    <property type="evidence" value="ECO:0007669"/>
    <property type="project" value="UniProtKB-KW"/>
</dbReference>
<dbReference type="GO" id="GO:0046797">
    <property type="term" value="P:viral procapsid maturation"/>
    <property type="evidence" value="ECO:0007669"/>
    <property type="project" value="UniProtKB-KW"/>
</dbReference>
<dbReference type="InterPro" id="IPR036412">
    <property type="entry name" value="HAD-like_sf"/>
</dbReference>
<proteinExistence type="predicted"/>
<dbReference type="GO" id="GO:0008233">
    <property type="term" value="F:peptidase activity"/>
    <property type="evidence" value="ECO:0007669"/>
    <property type="project" value="UniProtKB-KW"/>
</dbReference>
<evidence type="ECO:0000256" key="2">
    <source>
        <dbReference type="ARBA" id="ARBA00022670"/>
    </source>
</evidence>
<keyword evidence="3" id="KW-0378">Hydrolase</keyword>
<dbReference type="CDD" id="cd01427">
    <property type="entry name" value="HAD_like"/>
    <property type="match status" value="1"/>
</dbReference>
<dbReference type="InterPro" id="IPR006433">
    <property type="entry name" value="Prohead_protease"/>
</dbReference>
<dbReference type="SUPFAM" id="SSF56784">
    <property type="entry name" value="HAD-like"/>
    <property type="match status" value="1"/>
</dbReference>
<keyword evidence="5" id="KW-1273">Viral capsid maturation</keyword>
<dbReference type="InterPro" id="IPR023214">
    <property type="entry name" value="HAD_sf"/>
</dbReference>